<name>A0ABU0TFK6_9FLAO</name>
<keyword evidence="8 9" id="KW-0413">Isomerase</keyword>
<dbReference type="InterPro" id="IPR044643">
    <property type="entry name" value="TrpF_fam"/>
</dbReference>
<dbReference type="RefSeq" id="WP_307446623.1">
    <property type="nucleotide sequence ID" value="NZ_JAUTAL010000001.1"/>
</dbReference>
<organism evidence="11 12">
    <name type="scientific">Chryseobacterium camelliae</name>
    <dbReference type="NCBI Taxonomy" id="1265445"/>
    <lineage>
        <taxon>Bacteria</taxon>
        <taxon>Pseudomonadati</taxon>
        <taxon>Bacteroidota</taxon>
        <taxon>Flavobacteriia</taxon>
        <taxon>Flavobacteriales</taxon>
        <taxon>Weeksellaceae</taxon>
        <taxon>Chryseobacterium group</taxon>
        <taxon>Chryseobacterium</taxon>
    </lineage>
</organism>
<dbReference type="GO" id="GO:0004640">
    <property type="term" value="F:phosphoribosylanthranilate isomerase activity"/>
    <property type="evidence" value="ECO:0007669"/>
    <property type="project" value="UniProtKB-EC"/>
</dbReference>
<dbReference type="SUPFAM" id="SSF51366">
    <property type="entry name" value="Ribulose-phoshate binding barrel"/>
    <property type="match status" value="1"/>
</dbReference>
<accession>A0ABU0TFK6</accession>
<dbReference type="PANTHER" id="PTHR42894:SF1">
    <property type="entry name" value="N-(5'-PHOSPHORIBOSYL)ANTHRANILATE ISOMERASE"/>
    <property type="match status" value="1"/>
</dbReference>
<proteinExistence type="inferred from homology"/>
<keyword evidence="6 9" id="KW-0822">Tryptophan biosynthesis</keyword>
<evidence type="ECO:0000256" key="6">
    <source>
        <dbReference type="ARBA" id="ARBA00022822"/>
    </source>
</evidence>
<protein>
    <recommendedName>
        <fullName evidence="4 9">N-(5'-phosphoribosyl)anthranilate isomerase</fullName>
        <shortName evidence="9">PRAI</shortName>
        <ecNumber evidence="3 9">5.3.1.24</ecNumber>
    </recommendedName>
</protein>
<evidence type="ECO:0000256" key="1">
    <source>
        <dbReference type="ARBA" id="ARBA00001164"/>
    </source>
</evidence>
<dbReference type="InterPro" id="IPR011060">
    <property type="entry name" value="RibuloseP-bd_barrel"/>
</dbReference>
<keyword evidence="12" id="KW-1185">Reference proteome</keyword>
<feature type="domain" description="N-(5'phosphoribosyl) anthranilate isomerase (PRAI)" evidence="10">
    <location>
        <begin position="9"/>
        <end position="217"/>
    </location>
</feature>
<evidence type="ECO:0000256" key="5">
    <source>
        <dbReference type="ARBA" id="ARBA00022605"/>
    </source>
</evidence>
<dbReference type="InterPro" id="IPR001240">
    <property type="entry name" value="PRAI_dom"/>
</dbReference>
<reference evidence="11 12" key="1">
    <citation type="submission" date="2023-07" db="EMBL/GenBank/DDBJ databases">
        <title>Functional and genomic diversity of the sorghum phyllosphere microbiome.</title>
        <authorList>
            <person name="Shade A."/>
        </authorList>
    </citation>
    <scope>NUCLEOTIDE SEQUENCE [LARGE SCALE GENOMIC DNA]</scope>
    <source>
        <strain evidence="11 12">SORGH_AS_1064</strain>
    </source>
</reference>
<evidence type="ECO:0000313" key="11">
    <source>
        <dbReference type="EMBL" id="MDQ1095596.1"/>
    </source>
</evidence>
<evidence type="ECO:0000256" key="2">
    <source>
        <dbReference type="ARBA" id="ARBA00004664"/>
    </source>
</evidence>
<sequence length="222" mass="24969">MKKGIEALKVCGMTRKEQINELIAMNVDFIGFIFYECSPRFVLNSLTLADIQSIDHSGKTGVFVNESVEKIIEIAEKAGLNMIQLHGDEDQDYISELRKEAGNKIKIMKAVRIGFQDTVSKEQYSEKISEQIRAVRHDVDYILFDTDSKGYGGTGKSFDWSLLDSLDIPIPYFLSGGISEANINDLDMISHKPFAIDINSKFERAPGDKDIEKIKTFKNGIC</sequence>
<keyword evidence="5 9" id="KW-0028">Amino-acid biosynthesis</keyword>
<evidence type="ECO:0000313" key="12">
    <source>
        <dbReference type="Proteomes" id="UP001225072"/>
    </source>
</evidence>
<dbReference type="EC" id="5.3.1.24" evidence="3 9"/>
<evidence type="ECO:0000256" key="9">
    <source>
        <dbReference type="HAMAP-Rule" id="MF_00135"/>
    </source>
</evidence>
<comment type="similarity">
    <text evidence="9">Belongs to the TrpF family.</text>
</comment>
<dbReference type="CDD" id="cd00405">
    <property type="entry name" value="PRAI"/>
    <property type="match status" value="1"/>
</dbReference>
<comment type="catalytic activity">
    <reaction evidence="1 9">
        <text>N-(5-phospho-beta-D-ribosyl)anthranilate = 1-(2-carboxyphenylamino)-1-deoxy-D-ribulose 5-phosphate</text>
        <dbReference type="Rhea" id="RHEA:21540"/>
        <dbReference type="ChEBI" id="CHEBI:18277"/>
        <dbReference type="ChEBI" id="CHEBI:58613"/>
        <dbReference type="EC" id="5.3.1.24"/>
    </reaction>
</comment>
<evidence type="ECO:0000256" key="4">
    <source>
        <dbReference type="ARBA" id="ARBA00022272"/>
    </source>
</evidence>
<evidence type="ECO:0000256" key="3">
    <source>
        <dbReference type="ARBA" id="ARBA00012572"/>
    </source>
</evidence>
<gene>
    <name evidence="9" type="primary">trpF</name>
    <name evidence="11" type="ORF">QE404_000743</name>
</gene>
<dbReference type="InterPro" id="IPR013785">
    <property type="entry name" value="Aldolase_TIM"/>
</dbReference>
<dbReference type="HAMAP" id="MF_00135">
    <property type="entry name" value="PRAI"/>
    <property type="match status" value="1"/>
</dbReference>
<comment type="pathway">
    <text evidence="2 9">Amino-acid biosynthesis; L-tryptophan biosynthesis; L-tryptophan from chorismate: step 3/5.</text>
</comment>
<dbReference type="EMBL" id="JAUTAL010000001">
    <property type="protein sequence ID" value="MDQ1095596.1"/>
    <property type="molecule type" value="Genomic_DNA"/>
</dbReference>
<evidence type="ECO:0000259" key="10">
    <source>
        <dbReference type="Pfam" id="PF00697"/>
    </source>
</evidence>
<evidence type="ECO:0000256" key="7">
    <source>
        <dbReference type="ARBA" id="ARBA00023141"/>
    </source>
</evidence>
<comment type="caution">
    <text evidence="11">The sequence shown here is derived from an EMBL/GenBank/DDBJ whole genome shotgun (WGS) entry which is preliminary data.</text>
</comment>
<keyword evidence="7 9" id="KW-0057">Aromatic amino acid biosynthesis</keyword>
<dbReference type="Pfam" id="PF00697">
    <property type="entry name" value="PRAI"/>
    <property type="match status" value="1"/>
</dbReference>
<evidence type="ECO:0000256" key="8">
    <source>
        <dbReference type="ARBA" id="ARBA00023235"/>
    </source>
</evidence>
<dbReference type="Gene3D" id="3.20.20.70">
    <property type="entry name" value="Aldolase class I"/>
    <property type="match status" value="1"/>
</dbReference>
<dbReference type="Proteomes" id="UP001225072">
    <property type="component" value="Unassembled WGS sequence"/>
</dbReference>
<dbReference type="PANTHER" id="PTHR42894">
    <property type="entry name" value="N-(5'-PHOSPHORIBOSYL)ANTHRANILATE ISOMERASE"/>
    <property type="match status" value="1"/>
</dbReference>